<dbReference type="OrthoDB" id="5421239at2759"/>
<evidence type="ECO:0000313" key="2">
    <source>
        <dbReference type="Proteomes" id="UP000799779"/>
    </source>
</evidence>
<proteinExistence type="predicted"/>
<dbReference type="EMBL" id="ML977575">
    <property type="protein sequence ID" value="KAF2002812.1"/>
    <property type="molecule type" value="Genomic_DNA"/>
</dbReference>
<dbReference type="GO" id="GO:0009976">
    <property type="term" value="F:tocopherol cyclase activity"/>
    <property type="evidence" value="ECO:0007669"/>
    <property type="project" value="InterPro"/>
</dbReference>
<accession>A0A6A5WM79</accession>
<evidence type="ECO:0000313" key="1">
    <source>
        <dbReference type="EMBL" id="KAF2002812.1"/>
    </source>
</evidence>
<dbReference type="PANTHER" id="PTHR35309">
    <property type="match status" value="1"/>
</dbReference>
<gene>
    <name evidence="1" type="ORF">P154DRAFT_123152</name>
</gene>
<organism evidence="1 2">
    <name type="scientific">Amniculicola lignicola CBS 123094</name>
    <dbReference type="NCBI Taxonomy" id="1392246"/>
    <lineage>
        <taxon>Eukaryota</taxon>
        <taxon>Fungi</taxon>
        <taxon>Dikarya</taxon>
        <taxon>Ascomycota</taxon>
        <taxon>Pezizomycotina</taxon>
        <taxon>Dothideomycetes</taxon>
        <taxon>Pleosporomycetidae</taxon>
        <taxon>Pleosporales</taxon>
        <taxon>Amniculicolaceae</taxon>
        <taxon>Amniculicola</taxon>
    </lineage>
</organism>
<dbReference type="PANTHER" id="PTHR35309:SF4">
    <property type="entry name" value="TOCOPHEROL CYCLASE"/>
    <property type="match status" value="1"/>
</dbReference>
<protein>
    <submittedName>
        <fullName evidence="1">Uncharacterized protein</fullName>
    </submittedName>
</protein>
<name>A0A6A5WM79_9PLEO</name>
<dbReference type="InterPro" id="IPR025893">
    <property type="entry name" value="Tocopherol_cyclase"/>
</dbReference>
<reference evidence="1" key="1">
    <citation type="journal article" date="2020" name="Stud. Mycol.">
        <title>101 Dothideomycetes genomes: a test case for predicting lifestyles and emergence of pathogens.</title>
        <authorList>
            <person name="Haridas S."/>
            <person name="Albert R."/>
            <person name="Binder M."/>
            <person name="Bloem J."/>
            <person name="Labutti K."/>
            <person name="Salamov A."/>
            <person name="Andreopoulos B."/>
            <person name="Baker S."/>
            <person name="Barry K."/>
            <person name="Bills G."/>
            <person name="Bluhm B."/>
            <person name="Cannon C."/>
            <person name="Castanera R."/>
            <person name="Culley D."/>
            <person name="Daum C."/>
            <person name="Ezra D."/>
            <person name="Gonzalez J."/>
            <person name="Henrissat B."/>
            <person name="Kuo A."/>
            <person name="Liang C."/>
            <person name="Lipzen A."/>
            <person name="Lutzoni F."/>
            <person name="Magnuson J."/>
            <person name="Mondo S."/>
            <person name="Nolan M."/>
            <person name="Ohm R."/>
            <person name="Pangilinan J."/>
            <person name="Park H.-J."/>
            <person name="Ramirez L."/>
            <person name="Alfaro M."/>
            <person name="Sun H."/>
            <person name="Tritt A."/>
            <person name="Yoshinaga Y."/>
            <person name="Zwiers L.-H."/>
            <person name="Turgeon B."/>
            <person name="Goodwin S."/>
            <person name="Spatafora J."/>
            <person name="Crous P."/>
            <person name="Grigoriev I."/>
        </authorList>
    </citation>
    <scope>NUCLEOTIDE SEQUENCE</scope>
    <source>
        <strain evidence="1">CBS 123094</strain>
    </source>
</reference>
<sequence>MEHHAPHPTAAFEGWYSKFDLPSGGHVALILCSIPSATTLPPHMVSFTYYPPSPSSSTPIFQREHWVKDIQRVITGPNHAFELRVEGMGTMSVSADATTQWDLKCEDWEFKGATKGAERVPWMRNKSTPEGWLIHLPLPLHWHVHSLGSLSATELTIPSIGVKERGTSIVHLEKNWANSFPEAHMWIQARSPTSSSGICLAGGKILGMTAFLIGYASPDLNIDFVPPFALSIFGLSPFMSFNVDWENRTFNLTVQSFWKKLVLRAKAPKESGWFGLASPFIEGHRKNFVIESFRATIEVEIWERGWLGGWSDIKSDTFEGGSLEFGGGYYPERGEKRE</sequence>
<dbReference type="AlphaFoldDB" id="A0A6A5WM79"/>
<keyword evidence="2" id="KW-1185">Reference proteome</keyword>
<dbReference type="Proteomes" id="UP000799779">
    <property type="component" value="Unassembled WGS sequence"/>
</dbReference>